<keyword evidence="8 10" id="KW-0456">Lyase</keyword>
<evidence type="ECO:0000259" key="11">
    <source>
        <dbReference type="Pfam" id="PF00330"/>
    </source>
</evidence>
<evidence type="ECO:0000256" key="6">
    <source>
        <dbReference type="ARBA" id="ARBA00023004"/>
    </source>
</evidence>
<dbReference type="PANTHER" id="PTHR11670">
    <property type="entry name" value="ACONITASE/IRON-RESPONSIVE ELEMENT FAMILY MEMBER"/>
    <property type="match status" value="1"/>
</dbReference>
<dbReference type="Gene3D" id="6.10.190.10">
    <property type="match status" value="1"/>
</dbReference>
<evidence type="ECO:0000313" key="14">
    <source>
        <dbReference type="Proteomes" id="UP000198512"/>
    </source>
</evidence>
<proteinExistence type="inferred from homology"/>
<comment type="cofactor">
    <cofactor evidence="1">
        <name>[4Fe-4S] cluster</name>
        <dbReference type="ChEBI" id="CHEBI:49883"/>
    </cofactor>
</comment>
<dbReference type="EC" id="4.2.1.3" evidence="10"/>
<accession>A0ABY1B2B7</accession>
<keyword evidence="4 10" id="KW-0004">4Fe-4S</keyword>
<dbReference type="EMBL" id="FOFP01000001">
    <property type="protein sequence ID" value="SEP74439.1"/>
    <property type="molecule type" value="Genomic_DNA"/>
</dbReference>
<dbReference type="Proteomes" id="UP000198512">
    <property type="component" value="Unassembled WGS sequence"/>
</dbReference>
<protein>
    <recommendedName>
        <fullName evidence="10">Aconitate hydratase</fullName>
        <shortName evidence="10">Aconitase</shortName>
        <ecNumber evidence="10">4.2.1.3</ecNumber>
    </recommendedName>
</protein>
<dbReference type="Pfam" id="PF00694">
    <property type="entry name" value="Aconitase_C"/>
    <property type="match status" value="1"/>
</dbReference>
<dbReference type="NCBIfam" id="NF006757">
    <property type="entry name" value="PRK09277.1"/>
    <property type="match status" value="1"/>
</dbReference>
<dbReference type="SUPFAM" id="SSF52016">
    <property type="entry name" value="LeuD/IlvD-like"/>
    <property type="match status" value="1"/>
</dbReference>
<dbReference type="Gene3D" id="3.20.19.10">
    <property type="entry name" value="Aconitase, domain 4"/>
    <property type="match status" value="1"/>
</dbReference>
<dbReference type="PROSITE" id="PS00450">
    <property type="entry name" value="ACONITASE_1"/>
    <property type="match status" value="1"/>
</dbReference>
<feature type="domain" description="Aconitase A/isopropylmalate dehydratase small subunit swivel" evidence="12">
    <location>
        <begin position="709"/>
        <end position="836"/>
    </location>
</feature>
<dbReference type="Gene3D" id="3.30.499.10">
    <property type="entry name" value="Aconitase, domain 3"/>
    <property type="match status" value="2"/>
</dbReference>
<comment type="catalytic activity">
    <reaction evidence="9 10">
        <text>citrate = D-threo-isocitrate</text>
        <dbReference type="Rhea" id="RHEA:10336"/>
        <dbReference type="ChEBI" id="CHEBI:15562"/>
        <dbReference type="ChEBI" id="CHEBI:16947"/>
        <dbReference type="EC" id="4.2.1.3"/>
    </reaction>
</comment>
<dbReference type="InterPro" id="IPR001030">
    <property type="entry name" value="Acoase/IPM_deHydtase_lsu_aba"/>
</dbReference>
<dbReference type="InterPro" id="IPR000573">
    <property type="entry name" value="AconitaseA/IPMdHydase_ssu_swvl"/>
</dbReference>
<dbReference type="CDD" id="cd01580">
    <property type="entry name" value="AcnA_IRP_Swivel"/>
    <property type="match status" value="1"/>
</dbReference>
<keyword evidence="6 10" id="KW-0408">Iron</keyword>
<evidence type="ECO:0000256" key="5">
    <source>
        <dbReference type="ARBA" id="ARBA00022723"/>
    </source>
</evidence>
<comment type="pathway">
    <text evidence="2">Carbohydrate metabolism; tricarboxylic acid cycle; isocitrate from oxaloacetate: step 2/2.</text>
</comment>
<evidence type="ECO:0000256" key="4">
    <source>
        <dbReference type="ARBA" id="ARBA00022485"/>
    </source>
</evidence>
<reference evidence="13 14" key="1">
    <citation type="submission" date="2016-10" db="EMBL/GenBank/DDBJ databases">
        <authorList>
            <person name="Varghese N."/>
            <person name="Submissions S."/>
        </authorList>
    </citation>
    <scope>NUCLEOTIDE SEQUENCE [LARGE SCALE GENOMIC DNA]</scope>
    <source>
        <strain evidence="13 14">CIP 109853</strain>
    </source>
</reference>
<dbReference type="CDD" id="cd01586">
    <property type="entry name" value="AcnA_IRP"/>
    <property type="match status" value="1"/>
</dbReference>
<dbReference type="NCBIfam" id="NF009520">
    <property type="entry name" value="PRK12881.1"/>
    <property type="match status" value="1"/>
</dbReference>
<organism evidence="13 14">
    <name type="scientific">Pseudomonas cuatrocienegasensis</name>
    <dbReference type="NCBI Taxonomy" id="543360"/>
    <lineage>
        <taxon>Bacteria</taxon>
        <taxon>Pseudomonadati</taxon>
        <taxon>Pseudomonadota</taxon>
        <taxon>Gammaproteobacteria</taxon>
        <taxon>Pseudomonadales</taxon>
        <taxon>Pseudomonadaceae</taxon>
        <taxon>Pseudomonas</taxon>
    </lineage>
</organism>
<evidence type="ECO:0000256" key="10">
    <source>
        <dbReference type="RuleBase" id="RU361275"/>
    </source>
</evidence>
<feature type="domain" description="Aconitase/3-isopropylmalate dehydratase large subunit alpha/beta/alpha" evidence="11">
    <location>
        <begin position="74"/>
        <end position="580"/>
    </location>
</feature>
<dbReference type="Pfam" id="PF00330">
    <property type="entry name" value="Aconitase"/>
    <property type="match status" value="1"/>
</dbReference>
<dbReference type="SUPFAM" id="SSF53732">
    <property type="entry name" value="Aconitase iron-sulfur domain"/>
    <property type="match status" value="1"/>
</dbReference>
<evidence type="ECO:0000259" key="12">
    <source>
        <dbReference type="Pfam" id="PF00694"/>
    </source>
</evidence>
<keyword evidence="7 10" id="KW-0411">Iron-sulfur</keyword>
<name>A0ABY1B2B7_9PSED</name>
<comment type="caution">
    <text evidence="13">The sequence shown here is derived from an EMBL/GenBank/DDBJ whole genome shotgun (WGS) entry which is preliminary data.</text>
</comment>
<evidence type="ECO:0000256" key="8">
    <source>
        <dbReference type="ARBA" id="ARBA00023239"/>
    </source>
</evidence>
<dbReference type="PRINTS" id="PR00415">
    <property type="entry name" value="ACONITASE"/>
</dbReference>
<gene>
    <name evidence="13" type="ORF">SAMN05216600_101487</name>
</gene>
<evidence type="ECO:0000256" key="1">
    <source>
        <dbReference type="ARBA" id="ARBA00001966"/>
    </source>
</evidence>
<dbReference type="InterPro" id="IPR015928">
    <property type="entry name" value="Aconitase/3IPM_dehydase_swvl"/>
</dbReference>
<keyword evidence="5" id="KW-0479">Metal-binding</keyword>
<dbReference type="InterPro" id="IPR015931">
    <property type="entry name" value="Acnase/IPM_dHydase_lsu_aba_1/3"/>
</dbReference>
<dbReference type="NCBIfam" id="TIGR01341">
    <property type="entry name" value="aconitase_1"/>
    <property type="match status" value="1"/>
</dbReference>
<dbReference type="InterPro" id="IPR006249">
    <property type="entry name" value="Aconitase/IRP2"/>
</dbReference>
<dbReference type="InterPro" id="IPR044137">
    <property type="entry name" value="AcnA_IRP_Swivel"/>
</dbReference>
<sequence length="912" mass="99413">MPSTDSLNCRRTLNVGERTYTYFSLPEAAKNLGDLDRLPFSLKVLLENLLRWEDGKTVTRRDLQAIADWLHTRSSDREIQYRPARVLMQDFTGVPAVVDLAAMRDAMAKAGGDPQKINPLSPVDLVIDHSVMVDKFATPEAFGENVEIEMQRNGERYAFLRWGQHAFDNFSVVPPGTGICHQVNLEYLGRTVWTKDEDGVTYAFPDTLVGTDSHTTMINGLGVLGWGVGGIEAEAAMLGQPVSMLIPEVIGFKLSGKLKEGITATDLVLTVTQMLRKKGVVGKFVEFYGDGLAELPLADRATLANMAPEYGATCGFFPVDEITLGYLRLSGRPEEAVKLVESYCKAQGLWRHAGSEPLFTDSLELDMGQVEASLAGPKRPQDRVALPQVSQAFEDFLGLQLNPTAKEEGRLESEGGGGVAVGNAAQNDIHYELNGQRHPLRDGAVVIAAITSCTNTSNPSVMMAAGLLAKKAVEKGLQRKPWVKSSLAPGSKVVTEYFAAAGLTEYLDTLGFDLVGYGCTTCIGNSGPLPDPIEKAIQQGDLTVASVLSGNRNFEGRVHPLVKTNWLASPPLVVAYALAGSVRMNIAEEPLGEDRDGKPVYLRDIWPSQQEIAEAVQKVDTAMFRKEYAAVFEGDAQWQAIGVPESNTYAWQADSTYIQHPPFFEQIDQAPPHVGDIHEARILALLGDSVTTDHISPAGNIKADSPAGRYLREQGVASTDFNSYGSRRGNHQVMMRGTFANIRIRNEMLDGQEGGNTLHVPSGDQLSIYDAAMRYQAEGTPLVVIAGKEYGTGSSRDWAAKGTNLLGVKAVLAESFERIHRSNLVGMGVLPLQFKDGLDRRTLKLTGRETLAITGLDGVELRPLMPLGVEITRENGAQEHVEVLCRIDTLNEVEYFKAGGILHYVLRQMIAN</sequence>
<comment type="function">
    <text evidence="10">Catalyzes the isomerization of citrate to isocitrate via cis-aconitate.</text>
</comment>
<dbReference type="InterPro" id="IPR018136">
    <property type="entry name" value="Aconitase_4Fe-4S_BS"/>
</dbReference>
<dbReference type="InterPro" id="IPR036008">
    <property type="entry name" value="Aconitase_4Fe-4S_dom"/>
</dbReference>
<evidence type="ECO:0000256" key="2">
    <source>
        <dbReference type="ARBA" id="ARBA00004717"/>
    </source>
</evidence>
<evidence type="ECO:0000256" key="7">
    <source>
        <dbReference type="ARBA" id="ARBA00023014"/>
    </source>
</evidence>
<dbReference type="PROSITE" id="PS01244">
    <property type="entry name" value="ACONITASE_2"/>
    <property type="match status" value="1"/>
</dbReference>
<evidence type="ECO:0000256" key="3">
    <source>
        <dbReference type="ARBA" id="ARBA00007185"/>
    </source>
</evidence>
<evidence type="ECO:0000313" key="13">
    <source>
        <dbReference type="EMBL" id="SEP74439.1"/>
    </source>
</evidence>
<dbReference type="RefSeq" id="WP_069516697.1">
    <property type="nucleotide sequence ID" value="NZ_FOFP01000001.1"/>
</dbReference>
<evidence type="ECO:0000256" key="9">
    <source>
        <dbReference type="ARBA" id="ARBA00023501"/>
    </source>
</evidence>
<comment type="similarity">
    <text evidence="3 10">Belongs to the aconitase/IPM isomerase family.</text>
</comment>
<keyword evidence="14" id="KW-1185">Reference proteome</keyword>